<organism evidence="1 2">
    <name type="scientific">Artomyces pyxidatus</name>
    <dbReference type="NCBI Taxonomy" id="48021"/>
    <lineage>
        <taxon>Eukaryota</taxon>
        <taxon>Fungi</taxon>
        <taxon>Dikarya</taxon>
        <taxon>Basidiomycota</taxon>
        <taxon>Agaricomycotina</taxon>
        <taxon>Agaricomycetes</taxon>
        <taxon>Russulales</taxon>
        <taxon>Auriscalpiaceae</taxon>
        <taxon>Artomyces</taxon>
    </lineage>
</organism>
<reference evidence="1" key="2">
    <citation type="journal article" date="2022" name="New Phytol.">
        <title>Evolutionary transition to the ectomycorrhizal habit in the genomes of a hyperdiverse lineage of mushroom-forming fungi.</title>
        <authorList>
            <person name="Looney B."/>
            <person name="Miyauchi S."/>
            <person name="Morin E."/>
            <person name="Drula E."/>
            <person name="Courty P.E."/>
            <person name="Kohler A."/>
            <person name="Kuo A."/>
            <person name="LaButti K."/>
            <person name="Pangilinan J."/>
            <person name="Lipzen A."/>
            <person name="Riley R."/>
            <person name="Andreopoulos W."/>
            <person name="He G."/>
            <person name="Johnson J."/>
            <person name="Nolan M."/>
            <person name="Tritt A."/>
            <person name="Barry K.W."/>
            <person name="Grigoriev I.V."/>
            <person name="Nagy L.G."/>
            <person name="Hibbett D."/>
            <person name="Henrissat B."/>
            <person name="Matheny P.B."/>
            <person name="Labbe J."/>
            <person name="Martin F.M."/>
        </authorList>
    </citation>
    <scope>NUCLEOTIDE SEQUENCE</scope>
    <source>
        <strain evidence="1">HHB10654</strain>
    </source>
</reference>
<reference evidence="1" key="1">
    <citation type="submission" date="2021-03" db="EMBL/GenBank/DDBJ databases">
        <authorList>
            <consortium name="DOE Joint Genome Institute"/>
            <person name="Ahrendt S."/>
            <person name="Looney B.P."/>
            <person name="Miyauchi S."/>
            <person name="Morin E."/>
            <person name="Drula E."/>
            <person name="Courty P.E."/>
            <person name="Chicoki N."/>
            <person name="Fauchery L."/>
            <person name="Kohler A."/>
            <person name="Kuo A."/>
            <person name="Labutti K."/>
            <person name="Pangilinan J."/>
            <person name="Lipzen A."/>
            <person name="Riley R."/>
            <person name="Andreopoulos W."/>
            <person name="He G."/>
            <person name="Johnson J."/>
            <person name="Barry K.W."/>
            <person name="Grigoriev I.V."/>
            <person name="Nagy L."/>
            <person name="Hibbett D."/>
            <person name="Henrissat B."/>
            <person name="Matheny P.B."/>
            <person name="Labbe J."/>
            <person name="Martin F."/>
        </authorList>
    </citation>
    <scope>NUCLEOTIDE SEQUENCE</scope>
    <source>
        <strain evidence="1">HHB10654</strain>
    </source>
</reference>
<evidence type="ECO:0000313" key="2">
    <source>
        <dbReference type="Proteomes" id="UP000814140"/>
    </source>
</evidence>
<gene>
    <name evidence="1" type="ORF">BV25DRAFT_1138684</name>
</gene>
<dbReference type="EMBL" id="MU277227">
    <property type="protein sequence ID" value="KAI0059308.1"/>
    <property type="molecule type" value="Genomic_DNA"/>
</dbReference>
<evidence type="ECO:0000313" key="1">
    <source>
        <dbReference type="EMBL" id="KAI0059308.1"/>
    </source>
</evidence>
<accession>A0ACB8SS14</accession>
<comment type="caution">
    <text evidence="1">The sequence shown here is derived from an EMBL/GenBank/DDBJ whole genome shotgun (WGS) entry which is preliminary data.</text>
</comment>
<dbReference type="Proteomes" id="UP000814140">
    <property type="component" value="Unassembled WGS sequence"/>
</dbReference>
<sequence length="347" mass="39365">MNAHIYRQAALLAKKGAEFERLERVVESLREKLSSVRSRETRTEHRAHVSRGIQTESNVLGDVVKRSPSPLRPYPIADFLPEPVKEESLDSVLVKNEPTDTQAMGLLNVRQTATLPDVKVKKSDDVLRLDPTTGVQWRLEEAGCKPFTVNLDPAIRDATVTRKFTSATLGGSLIATCPRIAADKYEALGKDFMYVNLEYHPYGPRLPGEMGLWLDPDDSELAGQSDLVRRTFIRRAANIWLYVGQYKLIPSSPLTRQEWLLQPKTVKTTWASDILSKSWGAPTRAAIIIRRDEGRELTEEETNAISSRDDRLKNVTLEEIIESFDKGKQLMHTWAMRCVGYDENFQR</sequence>
<proteinExistence type="predicted"/>
<keyword evidence="2" id="KW-1185">Reference proteome</keyword>
<name>A0ACB8SS14_9AGAM</name>
<protein>
    <submittedName>
        <fullName evidence="1">Uncharacterized protein</fullName>
    </submittedName>
</protein>